<dbReference type="RefSeq" id="WP_379961590.1">
    <property type="nucleotide sequence ID" value="NZ_JAUYVI010000010.1"/>
</dbReference>
<evidence type="ECO:0000313" key="5">
    <source>
        <dbReference type="Proteomes" id="UP001230156"/>
    </source>
</evidence>
<keyword evidence="5" id="KW-1185">Reference proteome</keyword>
<organism evidence="4 5">
    <name type="scientific">Dongia sedimenti</name>
    <dbReference type="NCBI Taxonomy" id="3064282"/>
    <lineage>
        <taxon>Bacteria</taxon>
        <taxon>Pseudomonadati</taxon>
        <taxon>Pseudomonadota</taxon>
        <taxon>Alphaproteobacteria</taxon>
        <taxon>Rhodospirillales</taxon>
        <taxon>Dongiaceae</taxon>
        <taxon>Dongia</taxon>
    </lineage>
</organism>
<feature type="domain" description="MgtC/SapB/SrpB/YhiD N-terminal" evidence="2">
    <location>
        <begin position="16"/>
        <end position="141"/>
    </location>
</feature>
<dbReference type="Pfam" id="PF02308">
    <property type="entry name" value="MgtC"/>
    <property type="match status" value="1"/>
</dbReference>
<feature type="transmembrane region" description="Helical" evidence="1">
    <location>
        <begin position="368"/>
        <end position="388"/>
    </location>
</feature>
<evidence type="ECO:0000259" key="2">
    <source>
        <dbReference type="Pfam" id="PF02308"/>
    </source>
</evidence>
<dbReference type="InterPro" id="IPR025105">
    <property type="entry name" value="DUF4010"/>
</dbReference>
<feature type="transmembrane region" description="Helical" evidence="1">
    <location>
        <begin position="400"/>
        <end position="421"/>
    </location>
</feature>
<sequence>MEGSIDWETFSHPLELLVALAVGLLIGMEREWRVHQDEDSSDEHAGLRTFGLMGLLGGVTGLLQASAGWLTAAALLAVAAVLIAQRRKGNQSLPLEDVTTLVAALVTTLLGALATSGMPQLAATSAVVIVVLLHLKPTLHHWVGALSQEELRAVLRLLVISLVVLPVLPDKGYGPYAALNPRTIWLFVVLISTLSFVGYLAIRVLGPKRGYLVTGLFGGLVSSTATTAALARLARQDQRSVAPLAAGIALANGVSVVRMTAVVAAIHPALAFAAAWPLGCGALVALICALLLWRAHDGKGTGKAIEISNPFGLGPALKLASLLAVIQVLAAFLEDRYGQAGIQVLAAFAGLVDVDAITLTVARGTAGGAAIAPAVAALLIAVLANAVFKSVVLFSAGGKIAIWGIGALALMCTAGAIAWAIPSPLEALGGDALVNQPSG</sequence>
<feature type="transmembrane region" description="Helical" evidence="1">
    <location>
        <begin position="62"/>
        <end position="83"/>
    </location>
</feature>
<reference evidence="5" key="1">
    <citation type="submission" date="2023-08" db="EMBL/GenBank/DDBJ databases">
        <title>Rhodospirillaceae gen. nov., a novel taxon isolated from the Yangtze River Yuezi River estuary sludge.</title>
        <authorList>
            <person name="Ruan L."/>
        </authorList>
    </citation>
    <scope>NUCLEOTIDE SEQUENCE [LARGE SCALE GENOMIC DNA]</scope>
    <source>
        <strain evidence="5">R-7</strain>
    </source>
</reference>
<feature type="transmembrane region" description="Helical" evidence="1">
    <location>
        <begin position="240"/>
        <end position="257"/>
    </location>
</feature>
<dbReference type="PANTHER" id="PTHR39084:SF1">
    <property type="entry name" value="DUF4010 DOMAIN-CONTAINING PROTEIN"/>
    <property type="match status" value="1"/>
</dbReference>
<dbReference type="Proteomes" id="UP001230156">
    <property type="component" value="Unassembled WGS sequence"/>
</dbReference>
<evidence type="ECO:0000256" key="1">
    <source>
        <dbReference type="SAM" id="Phobius"/>
    </source>
</evidence>
<feature type="transmembrane region" description="Helical" evidence="1">
    <location>
        <begin position="340"/>
        <end position="362"/>
    </location>
</feature>
<dbReference type="EMBL" id="JAUYVI010000010">
    <property type="protein sequence ID" value="MDQ7251328.1"/>
    <property type="molecule type" value="Genomic_DNA"/>
</dbReference>
<name>A0ABU0YUD0_9PROT</name>
<feature type="transmembrane region" description="Helical" evidence="1">
    <location>
        <begin position="121"/>
        <end position="139"/>
    </location>
</feature>
<evidence type="ECO:0000259" key="3">
    <source>
        <dbReference type="Pfam" id="PF13194"/>
    </source>
</evidence>
<keyword evidence="1" id="KW-0812">Transmembrane</keyword>
<feature type="transmembrane region" description="Helical" evidence="1">
    <location>
        <begin position="151"/>
        <end position="169"/>
    </location>
</feature>
<feature type="transmembrane region" description="Helical" evidence="1">
    <location>
        <begin position="95"/>
        <end position="115"/>
    </location>
</feature>
<feature type="transmembrane region" description="Helical" evidence="1">
    <location>
        <begin position="269"/>
        <end position="293"/>
    </location>
</feature>
<evidence type="ECO:0000313" key="4">
    <source>
        <dbReference type="EMBL" id="MDQ7251328.1"/>
    </source>
</evidence>
<accession>A0ABU0YUD0</accession>
<proteinExistence type="predicted"/>
<feature type="transmembrane region" description="Helical" evidence="1">
    <location>
        <begin position="184"/>
        <end position="202"/>
    </location>
</feature>
<dbReference type="Pfam" id="PF13194">
    <property type="entry name" value="DUF4010"/>
    <property type="match status" value="1"/>
</dbReference>
<protein>
    <submittedName>
        <fullName evidence="4">MgtC/SapB family protein</fullName>
    </submittedName>
</protein>
<feature type="transmembrane region" description="Helical" evidence="1">
    <location>
        <begin position="313"/>
        <end position="333"/>
    </location>
</feature>
<gene>
    <name evidence="4" type="ORF">Q8A70_26825</name>
</gene>
<dbReference type="PANTHER" id="PTHR39084">
    <property type="entry name" value="MEMBRANE PROTEIN-RELATED"/>
    <property type="match status" value="1"/>
</dbReference>
<dbReference type="InterPro" id="IPR049177">
    <property type="entry name" value="MgtC_SapB_SrpB_YhiD_N"/>
</dbReference>
<keyword evidence="1" id="KW-0472">Membrane</keyword>
<keyword evidence="1" id="KW-1133">Transmembrane helix</keyword>
<comment type="caution">
    <text evidence="4">The sequence shown here is derived from an EMBL/GenBank/DDBJ whole genome shotgun (WGS) entry which is preliminary data.</text>
</comment>
<feature type="domain" description="DUF4010" evidence="3">
    <location>
        <begin position="189"/>
        <end position="397"/>
    </location>
</feature>
<feature type="transmembrane region" description="Helical" evidence="1">
    <location>
        <begin position="211"/>
        <end position="234"/>
    </location>
</feature>